<dbReference type="Gene3D" id="3.20.20.140">
    <property type="entry name" value="Metal-dependent hydrolases"/>
    <property type="match status" value="1"/>
</dbReference>
<keyword evidence="3 4" id="KW-0456">Lyase</keyword>
<dbReference type="InterPro" id="IPR032466">
    <property type="entry name" value="Metal_Hydrolase"/>
</dbReference>
<dbReference type="InterPro" id="IPR032465">
    <property type="entry name" value="ACMSD"/>
</dbReference>
<evidence type="ECO:0000313" key="6">
    <source>
        <dbReference type="Proteomes" id="UP000091956"/>
    </source>
</evidence>
<dbReference type="GO" id="GO:0046872">
    <property type="term" value="F:metal ion binding"/>
    <property type="evidence" value="ECO:0007669"/>
    <property type="project" value="UniProtKB-KW"/>
</dbReference>
<keyword evidence="1" id="KW-0479">Metal-binding</keyword>
<dbReference type="EMBL" id="KV460221">
    <property type="protein sequence ID" value="OBT97557.1"/>
    <property type="molecule type" value="Genomic_DNA"/>
</dbReference>
<evidence type="ECO:0000313" key="5">
    <source>
        <dbReference type="EMBL" id="OBT97557.1"/>
    </source>
</evidence>
<sequence>MSHRSNAHYNYVPDIYRDEEADEANNIWKEVSERKAVVIVHPTHPVDNNLIRRLLPRPIIDYPFETTRAAVDFIASRTVRDFPDVKIIFSRGDKALTYLISRLATVLPYLSKDFNPKDVLKDARSFYYDTTISGSENILLVVTIRSRLTPFCRT</sequence>
<reference evidence="5 6" key="1">
    <citation type="submission" date="2016-03" db="EMBL/GenBank/DDBJ databases">
        <title>Comparative genomics of Pseudogymnoascus destructans, the fungus causing white-nose syndrome of bats.</title>
        <authorList>
            <person name="Palmer J.M."/>
            <person name="Drees K.P."/>
            <person name="Foster J.T."/>
            <person name="Lindner D.L."/>
        </authorList>
    </citation>
    <scope>NUCLEOTIDE SEQUENCE [LARGE SCALE GENOMIC DNA]</scope>
    <source>
        <strain evidence="5 6">UAMH 10579</strain>
    </source>
</reference>
<dbReference type="STRING" id="342668.A0A1B8GP01"/>
<dbReference type="PANTHER" id="PTHR21240">
    <property type="entry name" value="2-AMINO-3-CARBOXYLMUCONATE-6-SEMIALDEHYDE DECARBOXYLASE"/>
    <property type="match status" value="1"/>
</dbReference>
<keyword evidence="6" id="KW-1185">Reference proteome</keyword>
<dbReference type="SUPFAM" id="SSF51556">
    <property type="entry name" value="Metallo-dependent hydrolases"/>
    <property type="match status" value="1"/>
</dbReference>
<name>A0A1B8GP01_9PEZI</name>
<dbReference type="GeneID" id="28837837"/>
<evidence type="ECO:0000256" key="4">
    <source>
        <dbReference type="RuleBase" id="RU366045"/>
    </source>
</evidence>
<dbReference type="GO" id="GO:0019748">
    <property type="term" value="P:secondary metabolic process"/>
    <property type="evidence" value="ECO:0007669"/>
    <property type="project" value="TreeGrafter"/>
</dbReference>
<evidence type="ECO:0000256" key="2">
    <source>
        <dbReference type="ARBA" id="ARBA00022833"/>
    </source>
</evidence>
<organism evidence="5 6">
    <name type="scientific">Pseudogymnoascus verrucosus</name>
    <dbReference type="NCBI Taxonomy" id="342668"/>
    <lineage>
        <taxon>Eukaryota</taxon>
        <taxon>Fungi</taxon>
        <taxon>Dikarya</taxon>
        <taxon>Ascomycota</taxon>
        <taxon>Pezizomycotina</taxon>
        <taxon>Leotiomycetes</taxon>
        <taxon>Thelebolales</taxon>
        <taxon>Thelebolaceae</taxon>
        <taxon>Pseudogymnoascus</taxon>
    </lineage>
</organism>
<protein>
    <submittedName>
        <fullName evidence="5">Uncharacterized protein</fullName>
    </submittedName>
</protein>
<dbReference type="AlphaFoldDB" id="A0A1B8GP01"/>
<dbReference type="RefSeq" id="XP_018131290.1">
    <property type="nucleotide sequence ID" value="XM_018273925.1"/>
</dbReference>
<gene>
    <name evidence="5" type="ORF">VE01_04451</name>
</gene>
<accession>A0A1B8GP01</accession>
<proteinExistence type="inferred from homology"/>
<dbReference type="PANTHER" id="PTHR21240:SF29">
    <property type="entry name" value="AMIDOHYDROLASE-RELATED DOMAIN-CONTAINING PROTEIN"/>
    <property type="match status" value="1"/>
</dbReference>
<keyword evidence="2" id="KW-0862">Zinc</keyword>
<evidence type="ECO:0000256" key="1">
    <source>
        <dbReference type="ARBA" id="ARBA00022723"/>
    </source>
</evidence>
<reference evidence="6" key="2">
    <citation type="journal article" date="2018" name="Nat. Commun.">
        <title>Extreme sensitivity to ultraviolet light in the fungal pathogen causing white-nose syndrome of bats.</title>
        <authorList>
            <person name="Palmer J.M."/>
            <person name="Drees K.P."/>
            <person name="Foster J.T."/>
            <person name="Lindner D.L."/>
        </authorList>
    </citation>
    <scope>NUCLEOTIDE SEQUENCE [LARGE SCALE GENOMIC DNA]</scope>
    <source>
        <strain evidence="6">UAMH 10579</strain>
    </source>
</reference>
<dbReference type="GO" id="GO:0016831">
    <property type="term" value="F:carboxy-lyase activity"/>
    <property type="evidence" value="ECO:0007669"/>
    <property type="project" value="UniProtKB-KW"/>
</dbReference>
<keyword evidence="4" id="KW-0210">Decarboxylase</keyword>
<comment type="similarity">
    <text evidence="4">Belongs to the metallo-dependent hydrolases superfamily.</text>
</comment>
<evidence type="ECO:0000256" key="3">
    <source>
        <dbReference type="ARBA" id="ARBA00023239"/>
    </source>
</evidence>
<dbReference type="Proteomes" id="UP000091956">
    <property type="component" value="Unassembled WGS sequence"/>
</dbReference>
<dbReference type="GO" id="GO:0005829">
    <property type="term" value="C:cytosol"/>
    <property type="evidence" value="ECO:0007669"/>
    <property type="project" value="TreeGrafter"/>
</dbReference>